<name>A0A381PRU0_9ZZZZ</name>
<evidence type="ECO:0000256" key="1">
    <source>
        <dbReference type="SAM" id="MobiDB-lite"/>
    </source>
</evidence>
<dbReference type="InterPro" id="IPR025297">
    <property type="entry name" value="DUF4159"/>
</dbReference>
<sequence>MSRSLLHLALLALALFTMLNTGCTPDSVEETTYLTPPGAEFMSQQAPPRVSRPSFMDPRGPRMDPNEIPGRYPFYWTRAIYSGWGRRGWGQSWATDYPKGDQQFLVVLKRLVRLNAYDWDNAIRLDDPTLRRFPIVYAVEVGGMDMTNPEVEGLRNYLDAGGFLIVDDFWGQREWDVFEYNIRRVYPDHPIVDITLDHPIYSAYYDIEEVKQVPAIGRAMYPAECYGCVPYVKGIYDEAGRLVVIINFNTDLGDAWEWAEDPRYPLEYSTYAYEMGANMIVYAMSH</sequence>
<organism evidence="3">
    <name type="scientific">marine metagenome</name>
    <dbReference type="NCBI Taxonomy" id="408172"/>
    <lineage>
        <taxon>unclassified sequences</taxon>
        <taxon>metagenomes</taxon>
        <taxon>ecological metagenomes</taxon>
    </lineage>
</organism>
<dbReference type="AlphaFoldDB" id="A0A381PRU0"/>
<accession>A0A381PRU0</accession>
<dbReference type="EMBL" id="UINC01001033">
    <property type="protein sequence ID" value="SUZ68193.1"/>
    <property type="molecule type" value="Genomic_DNA"/>
</dbReference>
<proteinExistence type="predicted"/>
<gene>
    <name evidence="3" type="ORF">METZ01_LOCUS21047</name>
</gene>
<evidence type="ECO:0000313" key="3">
    <source>
        <dbReference type="EMBL" id="SUZ68193.1"/>
    </source>
</evidence>
<reference evidence="3" key="1">
    <citation type="submission" date="2018-05" db="EMBL/GenBank/DDBJ databases">
        <authorList>
            <person name="Lanie J.A."/>
            <person name="Ng W.-L."/>
            <person name="Kazmierczak K.M."/>
            <person name="Andrzejewski T.M."/>
            <person name="Davidsen T.M."/>
            <person name="Wayne K.J."/>
            <person name="Tettelin H."/>
            <person name="Glass J.I."/>
            <person name="Rusch D."/>
            <person name="Podicherti R."/>
            <person name="Tsui H.-C.T."/>
            <person name="Winkler M.E."/>
        </authorList>
    </citation>
    <scope>NUCLEOTIDE SEQUENCE</scope>
</reference>
<protein>
    <recommendedName>
        <fullName evidence="2">DUF4159 domain-containing protein</fullName>
    </recommendedName>
</protein>
<dbReference type="Pfam" id="PF13709">
    <property type="entry name" value="DUF4159"/>
    <property type="match status" value="1"/>
</dbReference>
<dbReference type="Gene3D" id="3.40.50.12140">
    <property type="entry name" value="Domain of unknown function DUF4159"/>
    <property type="match status" value="1"/>
</dbReference>
<feature type="region of interest" description="Disordered" evidence="1">
    <location>
        <begin position="39"/>
        <end position="61"/>
    </location>
</feature>
<evidence type="ECO:0000259" key="2">
    <source>
        <dbReference type="Pfam" id="PF13709"/>
    </source>
</evidence>
<feature type="domain" description="DUF4159" evidence="2">
    <location>
        <begin position="90"/>
        <end position="284"/>
    </location>
</feature>